<comment type="caution">
    <text evidence="1">The sequence shown here is derived from an EMBL/GenBank/DDBJ whole genome shotgun (WGS) entry which is preliminary data.</text>
</comment>
<keyword evidence="2" id="KW-1185">Reference proteome</keyword>
<dbReference type="Proteomes" id="UP001223016">
    <property type="component" value="Unassembled WGS sequence"/>
</dbReference>
<organism evidence="1 2">
    <name type="scientific">Pseudomonas serbiensis</name>
    <dbReference type="NCBI Taxonomy" id="3064350"/>
    <lineage>
        <taxon>Bacteria</taxon>
        <taxon>Pseudomonadati</taxon>
        <taxon>Pseudomonadota</taxon>
        <taxon>Gammaproteobacteria</taxon>
        <taxon>Pseudomonadales</taxon>
        <taxon>Pseudomonadaceae</taxon>
        <taxon>Pseudomonas</taxon>
    </lineage>
</organism>
<proteinExistence type="predicted"/>
<gene>
    <name evidence="1" type="ORF">Q6A51_25455</name>
</gene>
<accession>A0ABT9CXA4</accession>
<dbReference type="RefSeq" id="WP_201016896.1">
    <property type="nucleotide sequence ID" value="NZ_JAUQOO010000030.1"/>
</dbReference>
<evidence type="ECO:0000313" key="1">
    <source>
        <dbReference type="EMBL" id="MDO7930131.1"/>
    </source>
</evidence>
<protein>
    <submittedName>
        <fullName evidence="1">Uncharacterized protein</fullName>
    </submittedName>
</protein>
<name>A0ABT9CXA4_9PSED</name>
<reference evidence="1 2" key="1">
    <citation type="submission" date="2023-07" db="EMBL/GenBank/DDBJ databases">
        <title>Identification of four novel Pseudomonas species associated with bacterial leaf spot of cucurbits.</title>
        <authorList>
            <person name="Fullem K.R."/>
        </authorList>
    </citation>
    <scope>NUCLEOTIDE SEQUENCE [LARGE SCALE GENOMIC DNA]</scope>
    <source>
        <strain evidence="1 2">KFB 138</strain>
    </source>
</reference>
<evidence type="ECO:0000313" key="2">
    <source>
        <dbReference type="Proteomes" id="UP001223016"/>
    </source>
</evidence>
<dbReference type="EMBL" id="JAUQOO010000030">
    <property type="protein sequence ID" value="MDO7930131.1"/>
    <property type="molecule type" value="Genomic_DNA"/>
</dbReference>
<sequence>MDEKQKKLRAQLARLSSAQAAEQLINMYPLESMDFGEALLLIPHLSWKQSDQKKLARHFFKKLPFASARGYEAFSSIMSVKNMLECVRERFPMSPSDMNLLFYHLIPVLSLAAKNDRDHQLILAFLKDFDLGT</sequence>